<reference evidence="2" key="1">
    <citation type="submission" date="2013-02" db="EMBL/GenBank/DDBJ databases">
        <authorList>
            <person name="Hughes D."/>
        </authorList>
    </citation>
    <scope>NUCLEOTIDE SEQUENCE</scope>
    <source>
        <strain>Durham</strain>
        <strain evidence="2">NC isolate 2 -- Noor lab</strain>
    </source>
</reference>
<dbReference type="HOGENOM" id="CLU_2729579_0_0_1"/>
<sequence>LKLNKRAVIDCDFVINKIDEKNLRAWLYRAAAYFKQDDMKNFENCVKLVKKNNPKELEYIEEFVEKIRKEQF</sequence>
<dbReference type="EnsemblMetazoa" id="MESCA008647-RA">
    <property type="protein sequence ID" value="MESCA008647-PA"/>
    <property type="gene ID" value="MESCA008647"/>
</dbReference>
<dbReference type="GO" id="GO:0005813">
    <property type="term" value="C:centrosome"/>
    <property type="evidence" value="ECO:0007669"/>
    <property type="project" value="TreeGrafter"/>
</dbReference>
<dbReference type="PANTHER" id="PTHR46540">
    <property type="entry name" value="TETRATRICOPEPTIDE REPEAT PROTEIN 12"/>
    <property type="match status" value="1"/>
</dbReference>
<evidence type="ECO:0000313" key="2">
    <source>
        <dbReference type="Proteomes" id="UP000015102"/>
    </source>
</evidence>
<dbReference type="EMBL" id="CAQQ02030943">
    <property type="status" value="NOT_ANNOTATED_CDS"/>
    <property type="molecule type" value="Genomic_DNA"/>
</dbReference>
<keyword evidence="2" id="KW-1185">Reference proteome</keyword>
<dbReference type="Gene3D" id="1.25.40.10">
    <property type="entry name" value="Tetratricopeptide repeat domain"/>
    <property type="match status" value="1"/>
</dbReference>
<dbReference type="AlphaFoldDB" id="T1GXU0"/>
<proteinExistence type="predicted"/>
<reference evidence="1" key="2">
    <citation type="submission" date="2015-06" db="UniProtKB">
        <authorList>
            <consortium name="EnsemblMetazoa"/>
        </authorList>
    </citation>
    <scope>IDENTIFICATION</scope>
</reference>
<dbReference type="Proteomes" id="UP000015102">
    <property type="component" value="Unassembled WGS sequence"/>
</dbReference>
<accession>T1GXU0</accession>
<organism evidence="1 2">
    <name type="scientific">Megaselia scalaris</name>
    <name type="common">Humpbacked fly</name>
    <name type="synonym">Phora scalaris</name>
    <dbReference type="NCBI Taxonomy" id="36166"/>
    <lineage>
        <taxon>Eukaryota</taxon>
        <taxon>Metazoa</taxon>
        <taxon>Ecdysozoa</taxon>
        <taxon>Arthropoda</taxon>
        <taxon>Hexapoda</taxon>
        <taxon>Insecta</taxon>
        <taxon>Pterygota</taxon>
        <taxon>Neoptera</taxon>
        <taxon>Endopterygota</taxon>
        <taxon>Diptera</taxon>
        <taxon>Brachycera</taxon>
        <taxon>Muscomorpha</taxon>
        <taxon>Platypezoidea</taxon>
        <taxon>Phoridae</taxon>
        <taxon>Megaseliini</taxon>
        <taxon>Megaselia</taxon>
    </lineage>
</organism>
<dbReference type="InterPro" id="IPR043195">
    <property type="entry name" value="TTC12"/>
</dbReference>
<dbReference type="GO" id="GO:0070286">
    <property type="term" value="P:axonemal dynein complex assembly"/>
    <property type="evidence" value="ECO:0007669"/>
    <property type="project" value="TreeGrafter"/>
</dbReference>
<dbReference type="SUPFAM" id="SSF48452">
    <property type="entry name" value="TPR-like"/>
    <property type="match status" value="1"/>
</dbReference>
<evidence type="ECO:0000313" key="1">
    <source>
        <dbReference type="EnsemblMetazoa" id="MESCA008647-PA"/>
    </source>
</evidence>
<name>T1GXU0_MEGSC</name>
<protein>
    <submittedName>
        <fullName evidence="1">Uncharacterized protein</fullName>
    </submittedName>
</protein>
<dbReference type="GO" id="GO:0007288">
    <property type="term" value="P:sperm axoneme assembly"/>
    <property type="evidence" value="ECO:0007669"/>
    <property type="project" value="TreeGrafter"/>
</dbReference>
<dbReference type="GO" id="GO:0005737">
    <property type="term" value="C:cytoplasm"/>
    <property type="evidence" value="ECO:0007669"/>
    <property type="project" value="TreeGrafter"/>
</dbReference>
<dbReference type="STRING" id="36166.T1GXU0"/>
<dbReference type="InterPro" id="IPR011990">
    <property type="entry name" value="TPR-like_helical_dom_sf"/>
</dbReference>
<dbReference type="PANTHER" id="PTHR46540:SF1">
    <property type="entry name" value="TETRATRICOPEPTIDE REPEAT PROTEIN 12"/>
    <property type="match status" value="1"/>
</dbReference>